<feature type="transmembrane region" description="Helical" evidence="7">
    <location>
        <begin position="6"/>
        <end position="32"/>
    </location>
</feature>
<dbReference type="NCBIfam" id="TIGR00427">
    <property type="entry name" value="NAAT family transporter"/>
    <property type="match status" value="1"/>
</dbReference>
<dbReference type="AlphaFoldDB" id="A0A0H4T256"/>
<feature type="transmembrane region" description="Helical" evidence="7">
    <location>
        <begin position="152"/>
        <end position="170"/>
    </location>
</feature>
<dbReference type="InterPro" id="IPR002771">
    <property type="entry name" value="Multi_antbiot-R_MarC"/>
</dbReference>
<accession>A0A0H4T256</accession>
<comment type="subcellular location">
    <subcellularLocation>
        <location evidence="1 7">Cell membrane</location>
        <topology evidence="1 7">Multi-pass membrane protein</topology>
    </subcellularLocation>
</comment>
<dbReference type="EMBL" id="KT006976">
    <property type="protein sequence ID" value="AKQ01738.1"/>
    <property type="molecule type" value="Genomic_DNA"/>
</dbReference>
<evidence type="ECO:0000256" key="3">
    <source>
        <dbReference type="ARBA" id="ARBA00022475"/>
    </source>
</evidence>
<keyword evidence="4 7" id="KW-0812">Transmembrane</keyword>
<feature type="transmembrane region" description="Helical" evidence="7">
    <location>
        <begin position="115"/>
        <end position="140"/>
    </location>
</feature>
<dbReference type="PANTHER" id="PTHR33508">
    <property type="entry name" value="UPF0056 MEMBRANE PROTEIN YHCE"/>
    <property type="match status" value="1"/>
</dbReference>
<keyword evidence="5 7" id="KW-1133">Transmembrane helix</keyword>
<feature type="transmembrane region" description="Helical" evidence="7">
    <location>
        <begin position="191"/>
        <end position="212"/>
    </location>
</feature>
<keyword evidence="3" id="KW-1003">Cell membrane</keyword>
<evidence type="ECO:0000256" key="1">
    <source>
        <dbReference type="ARBA" id="ARBA00004651"/>
    </source>
</evidence>
<reference evidence="8" key="1">
    <citation type="journal article" date="2015" name="ISME J.">
        <title>Aquifer environment selects for microbial species cohorts in sediment and groundwater.</title>
        <authorList>
            <person name="Hug L.A."/>
            <person name="Thomas B.C."/>
            <person name="Brown C.T."/>
            <person name="Frischkorn K.R."/>
            <person name="Williams K.H."/>
            <person name="Tringe S.G."/>
            <person name="Banfield J.F."/>
        </authorList>
    </citation>
    <scope>NUCLEOTIDE SEQUENCE</scope>
</reference>
<evidence type="ECO:0000313" key="8">
    <source>
        <dbReference type="EMBL" id="AKQ01738.1"/>
    </source>
</evidence>
<proteinExistence type="inferred from homology"/>
<evidence type="ECO:0000256" key="7">
    <source>
        <dbReference type="RuleBase" id="RU362048"/>
    </source>
</evidence>
<dbReference type="GO" id="GO:0005886">
    <property type="term" value="C:plasma membrane"/>
    <property type="evidence" value="ECO:0007669"/>
    <property type="project" value="UniProtKB-SubCell"/>
</dbReference>
<evidence type="ECO:0000256" key="4">
    <source>
        <dbReference type="ARBA" id="ARBA00022692"/>
    </source>
</evidence>
<protein>
    <recommendedName>
        <fullName evidence="7">UPF0056 membrane protein</fullName>
    </recommendedName>
</protein>
<feature type="transmembrane region" description="Helical" evidence="7">
    <location>
        <begin position="44"/>
        <end position="70"/>
    </location>
</feature>
<name>A0A0H4T256_9EURY</name>
<keyword evidence="6 7" id="KW-0472">Membrane</keyword>
<dbReference type="Pfam" id="PF01914">
    <property type="entry name" value="MarC"/>
    <property type="match status" value="1"/>
</dbReference>
<sequence>MASDLTTFAITTFAAIFAIVNPLNATTFFVVLTRNYSKAMKRAVIEKAVLAATLTLVLFAFVGNYIFLLFGTSIPAFRIAGGILLFSIAFSMMQGERSRTQLTAQDRQEALEREAVGVTPLGIPMFAGPGAITTVMVLMAEASEPSLDVVRIGVILASVFVTMGVGWLMLTYADPLFARMGRMGVYAFSRIMGLILAAIAVQFVILGIQGAVERYFMPLFGLGAPS</sequence>
<comment type="similarity">
    <text evidence="2 7">Belongs to the UPF0056 (MarC) family.</text>
</comment>
<organism evidence="8">
    <name type="scientific">uncultured euryarchaeote Rifle_16ft_4_minimus_23719</name>
    <dbReference type="NCBI Taxonomy" id="1665190"/>
    <lineage>
        <taxon>Archaea</taxon>
        <taxon>Methanobacteriati</taxon>
        <taxon>Methanobacteriota</taxon>
        <taxon>environmental samples</taxon>
    </lineage>
</organism>
<evidence type="ECO:0000256" key="5">
    <source>
        <dbReference type="ARBA" id="ARBA00022989"/>
    </source>
</evidence>
<evidence type="ECO:0000256" key="2">
    <source>
        <dbReference type="ARBA" id="ARBA00009784"/>
    </source>
</evidence>
<feature type="transmembrane region" description="Helical" evidence="7">
    <location>
        <begin position="76"/>
        <end position="94"/>
    </location>
</feature>
<dbReference type="PANTHER" id="PTHR33508:SF1">
    <property type="entry name" value="UPF0056 MEMBRANE PROTEIN YHCE"/>
    <property type="match status" value="1"/>
</dbReference>
<evidence type="ECO:0000256" key="6">
    <source>
        <dbReference type="ARBA" id="ARBA00023136"/>
    </source>
</evidence>